<dbReference type="EMBL" id="UWPJ01000018">
    <property type="protein sequence ID" value="VCU70257.1"/>
    <property type="molecule type" value="Genomic_DNA"/>
</dbReference>
<dbReference type="GO" id="GO:0003700">
    <property type="term" value="F:DNA-binding transcription factor activity"/>
    <property type="evidence" value="ECO:0007669"/>
    <property type="project" value="InterPro"/>
</dbReference>
<dbReference type="SUPFAM" id="SSF53850">
    <property type="entry name" value="Periplasmic binding protein-like II"/>
    <property type="match status" value="1"/>
</dbReference>
<organism evidence="6 7">
    <name type="scientific">Pigmentiphaga humi</name>
    <dbReference type="NCBI Taxonomy" id="2478468"/>
    <lineage>
        <taxon>Bacteria</taxon>
        <taxon>Pseudomonadati</taxon>
        <taxon>Pseudomonadota</taxon>
        <taxon>Betaproteobacteria</taxon>
        <taxon>Burkholderiales</taxon>
        <taxon>Alcaligenaceae</taxon>
        <taxon>Pigmentiphaga</taxon>
    </lineage>
</organism>
<keyword evidence="4" id="KW-0804">Transcription</keyword>
<proteinExistence type="inferred from homology"/>
<dbReference type="Proteomes" id="UP000277294">
    <property type="component" value="Unassembled WGS sequence"/>
</dbReference>
<dbReference type="GO" id="GO:0043565">
    <property type="term" value="F:sequence-specific DNA binding"/>
    <property type="evidence" value="ECO:0007669"/>
    <property type="project" value="TreeGrafter"/>
</dbReference>
<dbReference type="PANTHER" id="PTHR30537">
    <property type="entry name" value="HTH-TYPE TRANSCRIPTIONAL REGULATOR"/>
    <property type="match status" value="1"/>
</dbReference>
<dbReference type="PANTHER" id="PTHR30537:SF31">
    <property type="entry name" value="TRANSCRIPTIONAL REGULATOR, LYSR FAMILY"/>
    <property type="match status" value="1"/>
</dbReference>
<dbReference type="InterPro" id="IPR005119">
    <property type="entry name" value="LysR_subst-bd"/>
</dbReference>
<dbReference type="SUPFAM" id="SSF46785">
    <property type="entry name" value="Winged helix' DNA-binding domain"/>
    <property type="match status" value="1"/>
</dbReference>
<dbReference type="InterPro" id="IPR036388">
    <property type="entry name" value="WH-like_DNA-bd_sf"/>
</dbReference>
<feature type="domain" description="HTH lysR-type" evidence="5">
    <location>
        <begin position="1"/>
        <end position="59"/>
    </location>
</feature>
<dbReference type="FunFam" id="1.10.10.10:FF:000001">
    <property type="entry name" value="LysR family transcriptional regulator"/>
    <property type="match status" value="1"/>
</dbReference>
<dbReference type="Pfam" id="PF03466">
    <property type="entry name" value="LysR_substrate"/>
    <property type="match status" value="1"/>
</dbReference>
<dbReference type="InterPro" id="IPR058163">
    <property type="entry name" value="LysR-type_TF_proteobact-type"/>
</dbReference>
<evidence type="ECO:0000313" key="7">
    <source>
        <dbReference type="Proteomes" id="UP000277294"/>
    </source>
</evidence>
<keyword evidence="3" id="KW-0238">DNA-binding</keyword>
<dbReference type="AlphaFoldDB" id="A0A3P4B1T7"/>
<dbReference type="RefSeq" id="WP_124079774.1">
    <property type="nucleotide sequence ID" value="NZ_UWPJ01000018.1"/>
</dbReference>
<dbReference type="Pfam" id="PF00126">
    <property type="entry name" value="HTH_1"/>
    <property type="match status" value="1"/>
</dbReference>
<evidence type="ECO:0000256" key="4">
    <source>
        <dbReference type="ARBA" id="ARBA00023163"/>
    </source>
</evidence>
<evidence type="ECO:0000256" key="3">
    <source>
        <dbReference type="ARBA" id="ARBA00023125"/>
    </source>
</evidence>
<keyword evidence="2" id="KW-0805">Transcription regulation</keyword>
<dbReference type="OrthoDB" id="5671700at2"/>
<dbReference type="GO" id="GO:0006351">
    <property type="term" value="P:DNA-templated transcription"/>
    <property type="evidence" value="ECO:0007669"/>
    <property type="project" value="TreeGrafter"/>
</dbReference>
<dbReference type="Gene3D" id="3.40.190.290">
    <property type="match status" value="1"/>
</dbReference>
<gene>
    <name evidence="6" type="primary">dmlR_15</name>
    <name evidence="6" type="ORF">PIGHUM_02324</name>
</gene>
<evidence type="ECO:0000259" key="5">
    <source>
        <dbReference type="PROSITE" id="PS50931"/>
    </source>
</evidence>
<sequence length="303" mass="32557">MQDLNDMYLFAKVVEHGGYTAAAQAMGIPVSRVSRRVAALEEELGVRLLNRTTRKISVTEVGNTFYLHCAALAAEAAAAREAVDRTTSQPQGLIRLSCPAGLLQSDVAAIVAEYLAAHPRVRVQIDATSRRVDLVEEGMDLALRVRQPPFEDSELVVRPLATSRMVLVATPGFFRQHGEPDDLDGLARLPTLSMVQAAEKHVWRFTGPDGRQVSVGHVPRLSVDDLTTLHIAALQGLGIACVPWALVAADVQAGVLQVTLPGYSLPEGVVQAVFPSRRGLVPAVRGLVDALVQAYRKQSPAPG</sequence>
<name>A0A3P4B1T7_9BURK</name>
<keyword evidence="7" id="KW-1185">Reference proteome</keyword>
<evidence type="ECO:0000256" key="1">
    <source>
        <dbReference type="ARBA" id="ARBA00009437"/>
    </source>
</evidence>
<reference evidence="6 7" key="1">
    <citation type="submission" date="2018-10" db="EMBL/GenBank/DDBJ databases">
        <authorList>
            <person name="Criscuolo A."/>
        </authorList>
    </citation>
    <scope>NUCLEOTIDE SEQUENCE [LARGE SCALE GENOMIC DNA]</scope>
    <source>
        <strain evidence="6">DnA1</strain>
    </source>
</reference>
<comment type="similarity">
    <text evidence="1">Belongs to the LysR transcriptional regulatory family.</text>
</comment>
<dbReference type="Gene3D" id="1.10.10.10">
    <property type="entry name" value="Winged helix-like DNA-binding domain superfamily/Winged helix DNA-binding domain"/>
    <property type="match status" value="1"/>
</dbReference>
<evidence type="ECO:0000256" key="2">
    <source>
        <dbReference type="ARBA" id="ARBA00023015"/>
    </source>
</evidence>
<evidence type="ECO:0000313" key="6">
    <source>
        <dbReference type="EMBL" id="VCU70257.1"/>
    </source>
</evidence>
<accession>A0A3P4B1T7</accession>
<protein>
    <submittedName>
        <fullName evidence="6">HTH-type transcriptional regulator DmlR</fullName>
    </submittedName>
</protein>
<dbReference type="PROSITE" id="PS50931">
    <property type="entry name" value="HTH_LYSR"/>
    <property type="match status" value="1"/>
</dbReference>
<dbReference type="InterPro" id="IPR000847">
    <property type="entry name" value="LysR_HTH_N"/>
</dbReference>
<dbReference type="InterPro" id="IPR036390">
    <property type="entry name" value="WH_DNA-bd_sf"/>
</dbReference>